<name>A0ABQ4NP86_9RHOB</name>
<protein>
    <recommendedName>
        <fullName evidence="3">YD repeat-containing protein</fullName>
    </recommendedName>
</protein>
<dbReference type="EMBL" id="BPFH01000005">
    <property type="protein sequence ID" value="GIT96229.1"/>
    <property type="molecule type" value="Genomic_DNA"/>
</dbReference>
<evidence type="ECO:0000313" key="1">
    <source>
        <dbReference type="EMBL" id="GIT96229.1"/>
    </source>
</evidence>
<organism evidence="1 2">
    <name type="scientific">Jannaschia pagri</name>
    <dbReference type="NCBI Taxonomy" id="2829797"/>
    <lineage>
        <taxon>Bacteria</taxon>
        <taxon>Pseudomonadati</taxon>
        <taxon>Pseudomonadota</taxon>
        <taxon>Alphaproteobacteria</taxon>
        <taxon>Rhodobacterales</taxon>
        <taxon>Roseobacteraceae</taxon>
        <taxon>Jannaschia</taxon>
    </lineage>
</organism>
<gene>
    <name evidence="1" type="ORF">JANAI62_28520</name>
</gene>
<accession>A0ABQ4NP86</accession>
<dbReference type="Gene3D" id="3.90.930.1">
    <property type="match status" value="1"/>
</dbReference>
<sequence length="374" mass="42969">MRRSDLSAIADLTLDEIALIASQSIAWKTAGLPAGRLAPSLRDLPMGVESKTVIWGNGTSDVTYSLNGVDVARLATDLGGNYSWSLRAWVLDTAGRVRQDVTQYDDGRLRIDTLNEAGMKMQRVVFDGDGYKTFTYHETGKMKTIFERYQDGREMTITFDETGRKTGELHMDVTDQFDWAVQMENFNSDGKHTSALRIDDDGMQWRWDYNGRGEVIEKTYDDFGDRWSWTQKYWQYDDEGVIQAHRISHDDGAQTVMTFDEGRKVRRESVDAANTLDWQTEITLYDQETGKARERQKLEDDGDWRQWRYGEDGKLAAYYRADASDSKSWDSIYLEYDETGAPSFYRRIMDDGRVIELGEASVDPFLTQDYALLT</sequence>
<proteinExistence type="predicted"/>
<dbReference type="RefSeq" id="WP_220749728.1">
    <property type="nucleotide sequence ID" value="NZ_BPFH01000005.1"/>
</dbReference>
<evidence type="ECO:0008006" key="3">
    <source>
        <dbReference type="Google" id="ProtNLM"/>
    </source>
</evidence>
<comment type="caution">
    <text evidence="1">The sequence shown here is derived from an EMBL/GenBank/DDBJ whole genome shotgun (WGS) entry which is preliminary data.</text>
</comment>
<dbReference type="Proteomes" id="UP000786693">
    <property type="component" value="Unassembled WGS sequence"/>
</dbReference>
<evidence type="ECO:0000313" key="2">
    <source>
        <dbReference type="Proteomes" id="UP000786693"/>
    </source>
</evidence>
<keyword evidence="2" id="KW-1185">Reference proteome</keyword>
<reference evidence="1 2" key="1">
    <citation type="submission" date="2021-05" db="EMBL/GenBank/DDBJ databases">
        <title>Bacteria Genome sequencing.</title>
        <authorList>
            <person name="Takabe Y."/>
            <person name="Nakajima Y."/>
            <person name="Suzuki S."/>
            <person name="Shiozaki T."/>
        </authorList>
    </citation>
    <scope>NUCLEOTIDE SEQUENCE [LARGE SCALE GENOMIC DNA]</scope>
    <source>
        <strain evidence="1 2">AI_62</strain>
    </source>
</reference>